<keyword evidence="2" id="KW-0472">Membrane</keyword>
<dbReference type="Proteomes" id="UP000654452">
    <property type="component" value="Unassembled WGS sequence"/>
</dbReference>
<dbReference type="SUPFAM" id="SSF54427">
    <property type="entry name" value="NTF2-like"/>
    <property type="match status" value="1"/>
</dbReference>
<comment type="caution">
    <text evidence="5">The sequence shown here is derived from an EMBL/GenBank/DDBJ whole genome shotgun (WGS) entry which is preliminary data.</text>
</comment>
<feature type="region of interest" description="Disordered" evidence="1">
    <location>
        <begin position="210"/>
        <end position="231"/>
    </location>
</feature>
<dbReference type="Pfam" id="PF04280">
    <property type="entry name" value="Tim44"/>
    <property type="match status" value="1"/>
</dbReference>
<dbReference type="InterPro" id="IPR007379">
    <property type="entry name" value="Tim44-like_dom"/>
</dbReference>
<keyword evidence="6" id="KW-1185">Reference proteome</keyword>
<dbReference type="RefSeq" id="WP_145625198.1">
    <property type="nucleotide sequence ID" value="NZ_JAEPIV010000003.1"/>
</dbReference>
<sequence length="367" mass="37935">MIQKTRSPSTVTRTPARAFGAVALALAVALTAGTADARAGKSSSAGSRGSRTYEAPAQTNTAPRAAPMERSAAPAQTPGAQQPGMQQPGMANPAAAQRGGFFSRGGFMPALMGGLIGAGIAGMLFGGGFLDGLGSFAGILGFILQILLVVFLVRLAMRFFRNRSAGAARPAGMGAPNTAYAGPNPGAMNAGAQNPGTMNRDAADVRHNPLGGGVRGGAAGPASSGRPGVRRDDLGIAPADYQAFEQTLVTVQTAYGNEDLTALRGAVTPEMASYFTEELAANNNRGVINRLSDVRLLQGDLAEAWREGNAEYATVAMRFSLTDVTVDRASNRVVEGDPNRPVEATEIWTFTRPRGGRWVLSAIQQAG</sequence>
<feature type="compositionally biased region" description="Low complexity" evidence="1">
    <location>
        <begin position="72"/>
        <end position="93"/>
    </location>
</feature>
<evidence type="ECO:0000256" key="1">
    <source>
        <dbReference type="SAM" id="MobiDB-lite"/>
    </source>
</evidence>
<feature type="domain" description="Tim44-like" evidence="4">
    <location>
        <begin position="222"/>
        <end position="365"/>
    </location>
</feature>
<feature type="signal peptide" evidence="3">
    <location>
        <begin position="1"/>
        <end position="37"/>
    </location>
</feature>
<dbReference type="PANTHER" id="PTHR41542:SF1">
    <property type="entry name" value="BLL5807 PROTEIN"/>
    <property type="match status" value="1"/>
</dbReference>
<evidence type="ECO:0000313" key="6">
    <source>
        <dbReference type="Proteomes" id="UP000654452"/>
    </source>
</evidence>
<dbReference type="Gene3D" id="3.10.450.240">
    <property type="match status" value="1"/>
</dbReference>
<dbReference type="SMART" id="SM00978">
    <property type="entry name" value="Tim44"/>
    <property type="match status" value="1"/>
</dbReference>
<reference evidence="5 6" key="1">
    <citation type="submission" date="2021-01" db="EMBL/GenBank/DDBJ databases">
        <title>Azospirillum sp. YIM DDC1 draft genome.</title>
        <authorList>
            <person name="Wang Y.-X."/>
        </authorList>
    </citation>
    <scope>NUCLEOTIDE SEQUENCE [LARGE SCALE GENOMIC DNA]</scope>
    <source>
        <strain evidence="5 6">YIM DDC1</strain>
    </source>
</reference>
<feature type="region of interest" description="Disordered" evidence="1">
    <location>
        <begin position="37"/>
        <end position="95"/>
    </location>
</feature>
<feature type="compositionally biased region" description="Low complexity" evidence="1">
    <location>
        <begin position="37"/>
        <end position="50"/>
    </location>
</feature>
<proteinExistence type="predicted"/>
<evidence type="ECO:0000256" key="3">
    <source>
        <dbReference type="SAM" id="SignalP"/>
    </source>
</evidence>
<name>A0ABS1HWM1_9PROT</name>
<dbReference type="EMBL" id="JAEPIV010000003">
    <property type="protein sequence ID" value="MBK4719227.1"/>
    <property type="molecule type" value="Genomic_DNA"/>
</dbReference>
<feature type="transmembrane region" description="Helical" evidence="2">
    <location>
        <begin position="107"/>
        <end position="130"/>
    </location>
</feature>
<protein>
    <submittedName>
        <fullName evidence="5">TIM44-like domain-containing protein</fullName>
    </submittedName>
</protein>
<feature type="compositionally biased region" description="Gly residues" evidence="1">
    <location>
        <begin position="210"/>
        <end position="219"/>
    </location>
</feature>
<keyword evidence="3" id="KW-0732">Signal</keyword>
<gene>
    <name evidence="5" type="ORF">JJL56_10130</name>
</gene>
<dbReference type="InterPro" id="IPR032710">
    <property type="entry name" value="NTF2-like_dom_sf"/>
</dbReference>
<feature type="chain" id="PRO_5046935894" evidence="3">
    <location>
        <begin position="38"/>
        <end position="367"/>
    </location>
</feature>
<evidence type="ECO:0000256" key="2">
    <source>
        <dbReference type="SAM" id="Phobius"/>
    </source>
</evidence>
<evidence type="ECO:0000259" key="4">
    <source>
        <dbReference type="SMART" id="SM00978"/>
    </source>
</evidence>
<keyword evidence="2" id="KW-0812">Transmembrane</keyword>
<dbReference type="PANTHER" id="PTHR41542">
    <property type="entry name" value="BLL5807 PROTEIN"/>
    <property type="match status" value="1"/>
</dbReference>
<keyword evidence="2" id="KW-1133">Transmembrane helix</keyword>
<organism evidence="5 6">
    <name type="scientific">Azospirillum aestuarii</name>
    <dbReference type="NCBI Taxonomy" id="2802052"/>
    <lineage>
        <taxon>Bacteria</taxon>
        <taxon>Pseudomonadati</taxon>
        <taxon>Pseudomonadota</taxon>
        <taxon>Alphaproteobacteria</taxon>
        <taxon>Rhodospirillales</taxon>
        <taxon>Azospirillaceae</taxon>
        <taxon>Azospirillum</taxon>
    </lineage>
</organism>
<evidence type="ECO:0000313" key="5">
    <source>
        <dbReference type="EMBL" id="MBK4719227.1"/>
    </source>
</evidence>
<accession>A0ABS1HWM1</accession>
<feature type="transmembrane region" description="Helical" evidence="2">
    <location>
        <begin position="136"/>
        <end position="157"/>
    </location>
</feature>